<reference evidence="9" key="1">
    <citation type="journal article" date="2018" name="Nat. Microbiol.">
        <title>Leveraging single-cell genomics to expand the fungal tree of life.</title>
        <authorList>
            <person name="Ahrendt S.R."/>
            <person name="Quandt C.A."/>
            <person name="Ciobanu D."/>
            <person name="Clum A."/>
            <person name="Salamov A."/>
            <person name="Andreopoulos B."/>
            <person name="Cheng J.F."/>
            <person name="Woyke T."/>
            <person name="Pelin A."/>
            <person name="Henrissat B."/>
            <person name="Reynolds N.K."/>
            <person name="Benny G.L."/>
            <person name="Smith M.E."/>
            <person name="James T.Y."/>
            <person name="Grigoriev I.V."/>
        </authorList>
    </citation>
    <scope>NUCLEOTIDE SEQUENCE [LARGE SCALE GENOMIC DNA]</scope>
</reference>
<keyword evidence="9" id="KW-1185">Reference proteome</keyword>
<dbReference type="Pfam" id="PF02656">
    <property type="entry name" value="DUF202"/>
    <property type="match status" value="1"/>
</dbReference>
<keyword evidence="4 6" id="KW-1133">Transmembrane helix</keyword>
<protein>
    <recommendedName>
        <fullName evidence="7">DUF202 domain-containing protein</fullName>
    </recommendedName>
</protein>
<evidence type="ECO:0000313" key="9">
    <source>
        <dbReference type="Proteomes" id="UP000267251"/>
    </source>
</evidence>
<organism evidence="8 9">
    <name type="scientific">Piptocephalis cylindrospora</name>
    <dbReference type="NCBI Taxonomy" id="1907219"/>
    <lineage>
        <taxon>Eukaryota</taxon>
        <taxon>Fungi</taxon>
        <taxon>Fungi incertae sedis</taxon>
        <taxon>Zoopagomycota</taxon>
        <taxon>Zoopagomycotina</taxon>
        <taxon>Zoopagomycetes</taxon>
        <taxon>Zoopagales</taxon>
        <taxon>Piptocephalidaceae</taxon>
        <taxon>Piptocephalis</taxon>
    </lineage>
</organism>
<feature type="transmembrane region" description="Helical" evidence="6">
    <location>
        <begin position="57"/>
        <end position="78"/>
    </location>
</feature>
<feature type="non-terminal residue" evidence="8">
    <location>
        <position position="1"/>
    </location>
</feature>
<evidence type="ECO:0000256" key="3">
    <source>
        <dbReference type="ARBA" id="ARBA00022692"/>
    </source>
</evidence>
<dbReference type="PANTHER" id="PTHR34187">
    <property type="entry name" value="FGR18P"/>
    <property type="match status" value="1"/>
</dbReference>
<feature type="domain" description="DUF202" evidence="7">
    <location>
        <begin position="12"/>
        <end position="81"/>
    </location>
</feature>
<evidence type="ECO:0000256" key="4">
    <source>
        <dbReference type="ARBA" id="ARBA00022989"/>
    </source>
</evidence>
<dbReference type="AlphaFoldDB" id="A0A4P9Y1I9"/>
<dbReference type="OrthoDB" id="199599at2759"/>
<dbReference type="GO" id="GO:0005886">
    <property type="term" value="C:plasma membrane"/>
    <property type="evidence" value="ECO:0007669"/>
    <property type="project" value="UniProtKB-SubCell"/>
</dbReference>
<feature type="transmembrane region" description="Helical" evidence="6">
    <location>
        <begin position="90"/>
        <end position="109"/>
    </location>
</feature>
<sequence>AIVLENKGSVARDHLANERTYLSWLRTSLSLITLGVTVAQVFRLTTPTQVSNDRAKALSITYTSLGVLVLIFGVWRYFSSQAGMIHGVFPSSRGIILTSSLLCLAAILATL</sequence>
<name>A0A4P9Y1I9_9FUNG</name>
<evidence type="ECO:0000313" key="8">
    <source>
        <dbReference type="EMBL" id="RKP12657.1"/>
    </source>
</evidence>
<evidence type="ECO:0000256" key="2">
    <source>
        <dbReference type="ARBA" id="ARBA00022475"/>
    </source>
</evidence>
<dbReference type="EMBL" id="KZ988250">
    <property type="protein sequence ID" value="RKP12657.1"/>
    <property type="molecule type" value="Genomic_DNA"/>
</dbReference>
<keyword evidence="3 6" id="KW-0812">Transmembrane</keyword>
<keyword evidence="2" id="KW-1003">Cell membrane</keyword>
<feature type="transmembrane region" description="Helical" evidence="6">
    <location>
        <begin position="24"/>
        <end position="45"/>
    </location>
</feature>
<dbReference type="InterPro" id="IPR003807">
    <property type="entry name" value="DUF202"/>
</dbReference>
<comment type="subcellular location">
    <subcellularLocation>
        <location evidence="1">Cell membrane</location>
        <topology evidence="1">Multi-pass membrane protein</topology>
    </subcellularLocation>
</comment>
<gene>
    <name evidence="8" type="ORF">BJ684DRAFT_2989</name>
</gene>
<evidence type="ECO:0000259" key="7">
    <source>
        <dbReference type="Pfam" id="PF02656"/>
    </source>
</evidence>
<dbReference type="PANTHER" id="PTHR34187:SF2">
    <property type="entry name" value="DUF202 DOMAIN-CONTAINING PROTEIN"/>
    <property type="match status" value="1"/>
</dbReference>
<keyword evidence="5 6" id="KW-0472">Membrane</keyword>
<evidence type="ECO:0000256" key="5">
    <source>
        <dbReference type="ARBA" id="ARBA00023136"/>
    </source>
</evidence>
<evidence type="ECO:0000256" key="6">
    <source>
        <dbReference type="SAM" id="Phobius"/>
    </source>
</evidence>
<proteinExistence type="predicted"/>
<feature type="non-terminal residue" evidence="8">
    <location>
        <position position="111"/>
    </location>
</feature>
<accession>A0A4P9Y1I9</accession>
<dbReference type="Proteomes" id="UP000267251">
    <property type="component" value="Unassembled WGS sequence"/>
</dbReference>
<evidence type="ECO:0000256" key="1">
    <source>
        <dbReference type="ARBA" id="ARBA00004651"/>
    </source>
</evidence>
<dbReference type="InterPro" id="IPR052053">
    <property type="entry name" value="IM_YidH-like"/>
</dbReference>